<dbReference type="AlphaFoldDB" id="A0A4Y2QGV1"/>
<dbReference type="OrthoDB" id="6753017at2759"/>
<comment type="caution">
    <text evidence="1">The sequence shown here is derived from an EMBL/GenBank/DDBJ whole genome shotgun (WGS) entry which is preliminary data.</text>
</comment>
<keyword evidence="2" id="KW-1185">Reference proteome</keyword>
<evidence type="ECO:0000313" key="1">
    <source>
        <dbReference type="EMBL" id="GBN62522.1"/>
    </source>
</evidence>
<organism evidence="1 2">
    <name type="scientific">Araneus ventricosus</name>
    <name type="common">Orbweaver spider</name>
    <name type="synonym">Epeira ventricosa</name>
    <dbReference type="NCBI Taxonomy" id="182803"/>
    <lineage>
        <taxon>Eukaryota</taxon>
        <taxon>Metazoa</taxon>
        <taxon>Ecdysozoa</taxon>
        <taxon>Arthropoda</taxon>
        <taxon>Chelicerata</taxon>
        <taxon>Arachnida</taxon>
        <taxon>Araneae</taxon>
        <taxon>Araneomorphae</taxon>
        <taxon>Entelegynae</taxon>
        <taxon>Araneoidea</taxon>
        <taxon>Araneidae</taxon>
        <taxon>Araneus</taxon>
    </lineage>
</organism>
<gene>
    <name evidence="1" type="ORF">AVEN_161442_1</name>
</gene>
<accession>A0A4Y2QGV1</accession>
<evidence type="ECO:0000313" key="2">
    <source>
        <dbReference type="Proteomes" id="UP000499080"/>
    </source>
</evidence>
<proteinExistence type="predicted"/>
<protein>
    <submittedName>
        <fullName evidence="1">Uncharacterized protein</fullName>
    </submittedName>
</protein>
<dbReference type="Proteomes" id="UP000499080">
    <property type="component" value="Unassembled WGS sequence"/>
</dbReference>
<sequence>MTIQKVIMGSMQVSGGLTLGRNMFDSVIERCMCTMQGSLRMTEAVEAFARVTGIFCPEELLQNSDLLDISDDSNDLWPSFTSDEVIDYTRC</sequence>
<reference evidence="1 2" key="1">
    <citation type="journal article" date="2019" name="Sci. Rep.">
        <title>Orb-weaving spider Araneus ventricosus genome elucidates the spidroin gene catalogue.</title>
        <authorList>
            <person name="Kono N."/>
            <person name="Nakamura H."/>
            <person name="Ohtoshi R."/>
            <person name="Moran D.A.P."/>
            <person name="Shinohara A."/>
            <person name="Yoshida Y."/>
            <person name="Fujiwara M."/>
            <person name="Mori M."/>
            <person name="Tomita M."/>
            <person name="Arakawa K."/>
        </authorList>
    </citation>
    <scope>NUCLEOTIDE SEQUENCE [LARGE SCALE GENOMIC DNA]</scope>
</reference>
<name>A0A4Y2QGV1_ARAVE</name>
<dbReference type="EMBL" id="BGPR01013846">
    <property type="protein sequence ID" value="GBN62522.1"/>
    <property type="molecule type" value="Genomic_DNA"/>
</dbReference>